<keyword evidence="3" id="KW-1185">Reference proteome</keyword>
<dbReference type="EMBL" id="SEYY01019077">
    <property type="protein sequence ID" value="KAB7498705.1"/>
    <property type="molecule type" value="Genomic_DNA"/>
</dbReference>
<proteinExistence type="predicted"/>
<comment type="caution">
    <text evidence="2">The sequence shown here is derived from an EMBL/GenBank/DDBJ whole genome shotgun (WGS) entry which is preliminary data.</text>
</comment>
<dbReference type="GO" id="GO:0008285">
    <property type="term" value="P:negative regulation of cell population proliferation"/>
    <property type="evidence" value="ECO:0007669"/>
    <property type="project" value="TreeGrafter"/>
</dbReference>
<evidence type="ECO:0000256" key="1">
    <source>
        <dbReference type="SAM" id="MobiDB-lite"/>
    </source>
</evidence>
<dbReference type="OrthoDB" id="10030453at2759"/>
<dbReference type="AlphaFoldDB" id="A0A5N5SXQ4"/>
<sequence length="73" mass="8585">MSDSDAYYDEYDHYNFDYKLVRSRGSGKNRSKVEAKRNKIPDPTGHTRKIVNNMKNSEANNRDLWIENGLDFV</sequence>
<dbReference type="InterPro" id="IPR018792">
    <property type="entry name" value="NUPR1-like"/>
</dbReference>
<accession>A0A5N5SXQ4</accession>
<name>A0A5N5SXQ4_9CRUS</name>
<evidence type="ECO:0008006" key="4">
    <source>
        <dbReference type="Google" id="ProtNLM"/>
    </source>
</evidence>
<dbReference type="PANTHER" id="PTHR17149:SF4">
    <property type="entry name" value="RH17958P"/>
    <property type="match status" value="1"/>
</dbReference>
<dbReference type="PANTHER" id="PTHR17149">
    <property type="entry name" value="NUCLEAR PROTEIN 1 AND 2"/>
    <property type="match status" value="1"/>
</dbReference>
<organism evidence="2 3">
    <name type="scientific">Armadillidium nasatum</name>
    <dbReference type="NCBI Taxonomy" id="96803"/>
    <lineage>
        <taxon>Eukaryota</taxon>
        <taxon>Metazoa</taxon>
        <taxon>Ecdysozoa</taxon>
        <taxon>Arthropoda</taxon>
        <taxon>Crustacea</taxon>
        <taxon>Multicrustacea</taxon>
        <taxon>Malacostraca</taxon>
        <taxon>Eumalacostraca</taxon>
        <taxon>Peracarida</taxon>
        <taxon>Isopoda</taxon>
        <taxon>Oniscidea</taxon>
        <taxon>Crinocheta</taxon>
        <taxon>Armadillidiidae</taxon>
        <taxon>Armadillidium</taxon>
    </lineage>
</organism>
<reference evidence="2 3" key="1">
    <citation type="journal article" date="2019" name="PLoS Biol.">
        <title>Sex chromosomes control vertical transmission of feminizing Wolbachia symbionts in an isopod.</title>
        <authorList>
            <person name="Becking T."/>
            <person name="Chebbi M.A."/>
            <person name="Giraud I."/>
            <person name="Moumen B."/>
            <person name="Laverre T."/>
            <person name="Caubet Y."/>
            <person name="Peccoud J."/>
            <person name="Gilbert C."/>
            <person name="Cordaux R."/>
        </authorList>
    </citation>
    <scope>NUCLEOTIDE SEQUENCE [LARGE SCALE GENOMIC DNA]</scope>
    <source>
        <strain evidence="2">ANa2</strain>
        <tissue evidence="2">Whole body excluding digestive tract and cuticle</tissue>
    </source>
</reference>
<dbReference type="GO" id="GO:0006357">
    <property type="term" value="P:regulation of transcription by RNA polymerase II"/>
    <property type="evidence" value="ECO:0007669"/>
    <property type="project" value="TreeGrafter"/>
</dbReference>
<feature type="region of interest" description="Disordered" evidence="1">
    <location>
        <begin position="25"/>
        <end position="49"/>
    </location>
</feature>
<dbReference type="Proteomes" id="UP000326759">
    <property type="component" value="Unassembled WGS sequence"/>
</dbReference>
<dbReference type="GO" id="GO:0045786">
    <property type="term" value="P:negative regulation of cell cycle"/>
    <property type="evidence" value="ECO:0007669"/>
    <property type="project" value="TreeGrafter"/>
</dbReference>
<evidence type="ECO:0000313" key="3">
    <source>
        <dbReference type="Proteomes" id="UP000326759"/>
    </source>
</evidence>
<evidence type="ECO:0000313" key="2">
    <source>
        <dbReference type="EMBL" id="KAB7498705.1"/>
    </source>
</evidence>
<protein>
    <recommendedName>
        <fullName evidence="4">Nuclear protein 1</fullName>
    </recommendedName>
</protein>
<feature type="compositionally biased region" description="Basic and acidic residues" evidence="1">
    <location>
        <begin position="31"/>
        <end position="40"/>
    </location>
</feature>
<gene>
    <name evidence="2" type="ORF">Anas_06751</name>
</gene>
<dbReference type="Pfam" id="PF10195">
    <property type="entry name" value="Phospho_p8"/>
    <property type="match status" value="1"/>
</dbReference>
<dbReference type="GO" id="GO:0005634">
    <property type="term" value="C:nucleus"/>
    <property type="evidence" value="ECO:0007669"/>
    <property type="project" value="TreeGrafter"/>
</dbReference>